<evidence type="ECO:0000256" key="1">
    <source>
        <dbReference type="ARBA" id="ARBA00002919"/>
    </source>
</evidence>
<evidence type="ECO:0000256" key="2">
    <source>
        <dbReference type="ARBA" id="ARBA00004994"/>
    </source>
</evidence>
<dbReference type="Proteomes" id="UP000315648">
    <property type="component" value="Unassembled WGS sequence"/>
</dbReference>
<evidence type="ECO:0000313" key="14">
    <source>
        <dbReference type="Proteomes" id="UP000315648"/>
    </source>
</evidence>
<evidence type="ECO:0000256" key="3">
    <source>
        <dbReference type="ARBA" id="ARBA00007870"/>
    </source>
</evidence>
<organism evidence="13 14">
    <name type="scientific">Rariglobus hedericola</name>
    <dbReference type="NCBI Taxonomy" id="2597822"/>
    <lineage>
        <taxon>Bacteria</taxon>
        <taxon>Pseudomonadati</taxon>
        <taxon>Verrucomicrobiota</taxon>
        <taxon>Opitutia</taxon>
        <taxon>Opitutales</taxon>
        <taxon>Opitutaceae</taxon>
        <taxon>Rariglobus</taxon>
    </lineage>
</organism>
<gene>
    <name evidence="13" type="ORF">FPL22_12370</name>
</gene>
<dbReference type="AlphaFoldDB" id="A0A556QJT6"/>
<comment type="function">
    <text evidence="1 10">Catalyzes the NADPH-dependent reduction of ketopantoate into pantoic acid.</text>
</comment>
<dbReference type="FunFam" id="3.40.50.720:FF:000307">
    <property type="entry name" value="2-dehydropantoate 2-reductase"/>
    <property type="match status" value="1"/>
</dbReference>
<name>A0A556QJT6_9BACT</name>
<comment type="caution">
    <text evidence="13">The sequence shown here is derived from an EMBL/GenBank/DDBJ whole genome shotgun (WGS) entry which is preliminary data.</text>
</comment>
<reference evidence="13 14" key="1">
    <citation type="submission" date="2019-07" db="EMBL/GenBank/DDBJ databases">
        <title>Description of 53C-WASEF.</title>
        <authorList>
            <person name="Pitt A."/>
            <person name="Hahn M.W."/>
        </authorList>
    </citation>
    <scope>NUCLEOTIDE SEQUENCE [LARGE SCALE GENOMIC DNA]</scope>
    <source>
        <strain evidence="13 14">53C-WASEF</strain>
    </source>
</reference>
<dbReference type="GO" id="GO:0005737">
    <property type="term" value="C:cytoplasm"/>
    <property type="evidence" value="ECO:0007669"/>
    <property type="project" value="TreeGrafter"/>
</dbReference>
<dbReference type="InterPro" id="IPR051402">
    <property type="entry name" value="KPR-Related"/>
</dbReference>
<dbReference type="InterPro" id="IPR003710">
    <property type="entry name" value="ApbA"/>
</dbReference>
<dbReference type="SUPFAM" id="SSF48179">
    <property type="entry name" value="6-phosphogluconate dehydrogenase C-terminal domain-like"/>
    <property type="match status" value="1"/>
</dbReference>
<proteinExistence type="inferred from homology"/>
<dbReference type="Pfam" id="PF08546">
    <property type="entry name" value="ApbA_C"/>
    <property type="match status" value="1"/>
</dbReference>
<comment type="pathway">
    <text evidence="2 10">Cofactor biosynthesis; (R)-pantothenate biosynthesis; (R)-pantoate from 3-methyl-2-oxobutanoate: step 2/2.</text>
</comment>
<dbReference type="Gene3D" id="3.40.50.720">
    <property type="entry name" value="NAD(P)-binding Rossmann-like Domain"/>
    <property type="match status" value="1"/>
</dbReference>
<dbReference type="OrthoDB" id="9793586at2"/>
<keyword evidence="10" id="KW-0566">Pantothenate biosynthesis</keyword>
<dbReference type="InterPro" id="IPR013752">
    <property type="entry name" value="KPA_reductase"/>
</dbReference>
<dbReference type="GO" id="GO:0008677">
    <property type="term" value="F:2-dehydropantoate 2-reductase activity"/>
    <property type="evidence" value="ECO:0007669"/>
    <property type="project" value="UniProtKB-EC"/>
</dbReference>
<evidence type="ECO:0000256" key="10">
    <source>
        <dbReference type="RuleBase" id="RU362068"/>
    </source>
</evidence>
<dbReference type="EC" id="1.1.1.169" evidence="4 10"/>
<evidence type="ECO:0000313" key="13">
    <source>
        <dbReference type="EMBL" id="TSJ76906.1"/>
    </source>
</evidence>
<dbReference type="Pfam" id="PF02558">
    <property type="entry name" value="ApbA"/>
    <property type="match status" value="1"/>
</dbReference>
<dbReference type="EMBL" id="VMBG01000002">
    <property type="protein sequence ID" value="TSJ76906.1"/>
    <property type="molecule type" value="Genomic_DNA"/>
</dbReference>
<keyword evidence="7 10" id="KW-0560">Oxidoreductase</keyword>
<dbReference type="InterPro" id="IPR013328">
    <property type="entry name" value="6PGD_dom2"/>
</dbReference>
<keyword evidence="14" id="KW-1185">Reference proteome</keyword>
<sequence length="308" mass="33083">MASQFKTIAVVGAGALGLYYGGRLARAGNDVTFLARSDRALLRAQGLTVKAPDGEFMVLPDAIRVEATPQEIGPVDLVIVTLKATANGELVKLLPPLLHERTVVMNFQNGLGVDEQVAAVVGVERTIGGLCFVCVNRTAPGVAECTMAGHIVAGEFAGASQERTRALKELFVKAGVKMSVSENLLEVRWRKLVWNVPFNGLAVTGGGITTDMILQSAKMEAEVWALMREVQAAAAAYGVVIPEDFVVDQVERTRPMGAYKPSTMIDFVAGKPLEVEPIWGEPLRRAKAKSVSTPRLKALYARLKELSP</sequence>
<feature type="domain" description="Ketopantoate reductase N-terminal" evidence="11">
    <location>
        <begin position="8"/>
        <end position="157"/>
    </location>
</feature>
<dbReference type="GO" id="GO:0015940">
    <property type="term" value="P:pantothenate biosynthetic process"/>
    <property type="evidence" value="ECO:0007669"/>
    <property type="project" value="UniProtKB-UniPathway"/>
</dbReference>
<evidence type="ECO:0000259" key="11">
    <source>
        <dbReference type="Pfam" id="PF02558"/>
    </source>
</evidence>
<dbReference type="UniPathway" id="UPA00028">
    <property type="reaction ID" value="UER00004"/>
</dbReference>
<evidence type="ECO:0000256" key="6">
    <source>
        <dbReference type="ARBA" id="ARBA00022857"/>
    </source>
</evidence>
<dbReference type="FunFam" id="1.10.1040.10:FF:000017">
    <property type="entry name" value="2-dehydropantoate 2-reductase"/>
    <property type="match status" value="1"/>
</dbReference>
<evidence type="ECO:0000259" key="12">
    <source>
        <dbReference type="Pfam" id="PF08546"/>
    </source>
</evidence>
<evidence type="ECO:0000256" key="4">
    <source>
        <dbReference type="ARBA" id="ARBA00013014"/>
    </source>
</evidence>
<evidence type="ECO:0000256" key="8">
    <source>
        <dbReference type="ARBA" id="ARBA00032024"/>
    </source>
</evidence>
<evidence type="ECO:0000256" key="9">
    <source>
        <dbReference type="ARBA" id="ARBA00048793"/>
    </source>
</evidence>
<dbReference type="InterPro" id="IPR008927">
    <property type="entry name" value="6-PGluconate_DH-like_C_sf"/>
</dbReference>
<comment type="catalytic activity">
    <reaction evidence="9 10">
        <text>(R)-pantoate + NADP(+) = 2-dehydropantoate + NADPH + H(+)</text>
        <dbReference type="Rhea" id="RHEA:16233"/>
        <dbReference type="ChEBI" id="CHEBI:11561"/>
        <dbReference type="ChEBI" id="CHEBI:15378"/>
        <dbReference type="ChEBI" id="CHEBI:15980"/>
        <dbReference type="ChEBI" id="CHEBI:57783"/>
        <dbReference type="ChEBI" id="CHEBI:58349"/>
        <dbReference type="EC" id="1.1.1.169"/>
    </reaction>
</comment>
<dbReference type="PANTHER" id="PTHR21708">
    <property type="entry name" value="PROBABLE 2-DEHYDROPANTOATE 2-REDUCTASE"/>
    <property type="match status" value="1"/>
</dbReference>
<feature type="domain" description="Ketopantoate reductase C-terminal" evidence="12">
    <location>
        <begin position="183"/>
        <end position="306"/>
    </location>
</feature>
<dbReference type="NCBIfam" id="TIGR00745">
    <property type="entry name" value="apbA_panE"/>
    <property type="match status" value="1"/>
</dbReference>
<dbReference type="InterPro" id="IPR013332">
    <property type="entry name" value="KPR_N"/>
</dbReference>
<protein>
    <recommendedName>
        <fullName evidence="5 10">2-dehydropantoate 2-reductase</fullName>
        <ecNumber evidence="4 10">1.1.1.169</ecNumber>
    </recommendedName>
    <alternativeName>
        <fullName evidence="8 10">Ketopantoate reductase</fullName>
    </alternativeName>
</protein>
<comment type="similarity">
    <text evidence="3 10">Belongs to the ketopantoate reductase family.</text>
</comment>
<keyword evidence="6 10" id="KW-0521">NADP</keyword>
<dbReference type="RefSeq" id="WP_144230727.1">
    <property type="nucleotide sequence ID" value="NZ_CBCRVV010000006.1"/>
</dbReference>
<dbReference type="SUPFAM" id="SSF51735">
    <property type="entry name" value="NAD(P)-binding Rossmann-fold domains"/>
    <property type="match status" value="1"/>
</dbReference>
<evidence type="ECO:0000256" key="5">
    <source>
        <dbReference type="ARBA" id="ARBA00019465"/>
    </source>
</evidence>
<evidence type="ECO:0000256" key="7">
    <source>
        <dbReference type="ARBA" id="ARBA00023002"/>
    </source>
</evidence>
<dbReference type="Gene3D" id="1.10.1040.10">
    <property type="entry name" value="N-(1-d-carboxylethyl)-l-norvaline Dehydrogenase, domain 2"/>
    <property type="match status" value="1"/>
</dbReference>
<accession>A0A556QJT6</accession>
<dbReference type="PANTHER" id="PTHR21708:SF26">
    <property type="entry name" value="2-DEHYDROPANTOATE 2-REDUCTASE"/>
    <property type="match status" value="1"/>
</dbReference>
<dbReference type="InterPro" id="IPR036291">
    <property type="entry name" value="NAD(P)-bd_dom_sf"/>
</dbReference>